<dbReference type="InterPro" id="IPR020806">
    <property type="entry name" value="PKS_PP-bd"/>
</dbReference>
<dbReference type="Gene3D" id="3.40.50.720">
    <property type="entry name" value="NAD(P)-binding Rossmann-like Domain"/>
    <property type="match status" value="1"/>
</dbReference>
<dbReference type="PANTHER" id="PTHR43201">
    <property type="entry name" value="ACYL-COA SYNTHETASE"/>
    <property type="match status" value="1"/>
</dbReference>
<feature type="region of interest" description="Disordered" evidence="5">
    <location>
        <begin position="2029"/>
        <end position="2051"/>
    </location>
</feature>
<dbReference type="PANTHER" id="PTHR43201:SF32">
    <property type="entry name" value="2-SUCCINYLBENZOATE--COA LIGASE, CHLOROPLASTIC_PEROXISOMAL"/>
    <property type="match status" value="1"/>
</dbReference>
<dbReference type="CDD" id="cd07035">
    <property type="entry name" value="TPP_PYR_POX_like"/>
    <property type="match status" value="2"/>
</dbReference>
<evidence type="ECO:0000256" key="2">
    <source>
        <dbReference type="ARBA" id="ARBA00022450"/>
    </source>
</evidence>
<keyword evidence="4" id="KW-0786">Thiamine pyrophosphate</keyword>
<dbReference type="InterPro" id="IPR045851">
    <property type="entry name" value="AMP-bd_C_sf"/>
</dbReference>
<dbReference type="SUPFAM" id="SSF51735">
    <property type="entry name" value="NAD(P)-binding Rossmann-fold domains"/>
    <property type="match status" value="1"/>
</dbReference>
<feature type="compositionally biased region" description="Polar residues" evidence="5">
    <location>
        <begin position="1080"/>
        <end position="1093"/>
    </location>
</feature>
<evidence type="ECO:0000313" key="7">
    <source>
        <dbReference type="EMBL" id="CEM12901.1"/>
    </source>
</evidence>
<dbReference type="CDD" id="cd05274">
    <property type="entry name" value="KR_FAS_SDR_x"/>
    <property type="match status" value="1"/>
</dbReference>
<feature type="region of interest" description="Disordered" evidence="5">
    <location>
        <begin position="419"/>
        <end position="441"/>
    </location>
</feature>
<dbReference type="Pfam" id="PF08659">
    <property type="entry name" value="KR"/>
    <property type="match status" value="1"/>
</dbReference>
<dbReference type="GO" id="GO:0031177">
    <property type="term" value="F:phosphopantetheine binding"/>
    <property type="evidence" value="ECO:0007669"/>
    <property type="project" value="InterPro"/>
</dbReference>
<evidence type="ECO:0000256" key="5">
    <source>
        <dbReference type="SAM" id="MobiDB-lite"/>
    </source>
</evidence>
<dbReference type="InterPro" id="IPR025110">
    <property type="entry name" value="AMP-bd_C"/>
</dbReference>
<dbReference type="Gene3D" id="3.40.50.1220">
    <property type="entry name" value="TPP-binding domain"/>
    <property type="match status" value="1"/>
</dbReference>
<evidence type="ECO:0000256" key="1">
    <source>
        <dbReference type="ARBA" id="ARBA00007812"/>
    </source>
</evidence>
<dbReference type="GO" id="GO:0006631">
    <property type="term" value="P:fatty acid metabolic process"/>
    <property type="evidence" value="ECO:0007669"/>
    <property type="project" value="TreeGrafter"/>
</dbReference>
<dbReference type="InterPro" id="IPR013968">
    <property type="entry name" value="PKS_KR"/>
</dbReference>
<feature type="region of interest" description="Disordered" evidence="5">
    <location>
        <begin position="2512"/>
        <end position="2537"/>
    </location>
</feature>
<feature type="compositionally biased region" description="Basic and acidic residues" evidence="5">
    <location>
        <begin position="425"/>
        <end position="440"/>
    </location>
</feature>
<dbReference type="VEuPathDB" id="CryptoDB:Cvel_3347"/>
<dbReference type="SUPFAM" id="SSF47336">
    <property type="entry name" value="ACP-like"/>
    <property type="match status" value="1"/>
</dbReference>
<dbReference type="InterPro" id="IPR036736">
    <property type="entry name" value="ACP-like_sf"/>
</dbReference>
<dbReference type="InterPro" id="IPR020845">
    <property type="entry name" value="AMP-binding_CS"/>
</dbReference>
<name>A0A0G4FHV8_9ALVE</name>
<dbReference type="InterPro" id="IPR011766">
    <property type="entry name" value="TPP_enzyme_TPP-bd"/>
</dbReference>
<feature type="region of interest" description="Disordered" evidence="5">
    <location>
        <begin position="190"/>
        <end position="225"/>
    </location>
</feature>
<reference evidence="7" key="1">
    <citation type="submission" date="2014-11" db="EMBL/GenBank/DDBJ databases">
        <authorList>
            <person name="Otto D Thomas"/>
            <person name="Naeem Raeece"/>
        </authorList>
    </citation>
    <scope>NUCLEOTIDE SEQUENCE</scope>
</reference>
<dbReference type="InterPro" id="IPR012000">
    <property type="entry name" value="Thiamin_PyroP_enz_cen_dom"/>
</dbReference>
<accession>A0A0G4FHV8</accession>
<feature type="compositionally biased region" description="Basic and acidic residues" evidence="5">
    <location>
        <begin position="2515"/>
        <end position="2525"/>
    </location>
</feature>
<dbReference type="CDD" id="cd04433">
    <property type="entry name" value="AFD_class_I"/>
    <property type="match status" value="1"/>
</dbReference>
<gene>
    <name evidence="7" type="ORF">Cvel_3347</name>
</gene>
<dbReference type="InterPro" id="IPR029061">
    <property type="entry name" value="THDP-binding"/>
</dbReference>
<organism evidence="7">
    <name type="scientific">Chromera velia CCMP2878</name>
    <dbReference type="NCBI Taxonomy" id="1169474"/>
    <lineage>
        <taxon>Eukaryota</taxon>
        <taxon>Sar</taxon>
        <taxon>Alveolata</taxon>
        <taxon>Colpodellida</taxon>
        <taxon>Chromeraceae</taxon>
        <taxon>Chromera</taxon>
    </lineage>
</organism>
<dbReference type="InterPro" id="IPR042099">
    <property type="entry name" value="ANL_N_sf"/>
</dbReference>
<dbReference type="SUPFAM" id="SSF55729">
    <property type="entry name" value="Acyl-CoA N-acyltransferases (Nat)"/>
    <property type="match status" value="1"/>
</dbReference>
<dbReference type="Pfam" id="PF02775">
    <property type="entry name" value="TPP_enzyme_C"/>
    <property type="match status" value="1"/>
</dbReference>
<evidence type="ECO:0000256" key="4">
    <source>
        <dbReference type="ARBA" id="ARBA00023052"/>
    </source>
</evidence>
<dbReference type="InterPro" id="IPR057326">
    <property type="entry name" value="KR_dom"/>
</dbReference>
<dbReference type="Pfam" id="PF13193">
    <property type="entry name" value="AMP-binding_C"/>
    <property type="match status" value="1"/>
</dbReference>
<dbReference type="Gene3D" id="3.40.50.970">
    <property type="match status" value="3"/>
</dbReference>
<feature type="region of interest" description="Disordered" evidence="5">
    <location>
        <begin position="2411"/>
        <end position="2431"/>
    </location>
</feature>
<feature type="domain" description="Carrier" evidence="6">
    <location>
        <begin position="2433"/>
        <end position="2509"/>
    </location>
</feature>
<dbReference type="GO" id="GO:0030976">
    <property type="term" value="F:thiamine pyrophosphate binding"/>
    <property type="evidence" value="ECO:0007669"/>
    <property type="project" value="InterPro"/>
</dbReference>
<feature type="region of interest" description="Disordered" evidence="5">
    <location>
        <begin position="2094"/>
        <end position="2117"/>
    </location>
</feature>
<dbReference type="SUPFAM" id="SSF52467">
    <property type="entry name" value="DHS-like NAD/FAD-binding domain"/>
    <property type="match status" value="1"/>
</dbReference>
<dbReference type="Pfam" id="PF00550">
    <property type="entry name" value="PP-binding"/>
    <property type="match status" value="1"/>
</dbReference>
<dbReference type="EMBL" id="CDMZ01000374">
    <property type="protein sequence ID" value="CEM12901.1"/>
    <property type="molecule type" value="Genomic_DNA"/>
</dbReference>
<dbReference type="CDD" id="cd00568">
    <property type="entry name" value="TPP_enzymes"/>
    <property type="match status" value="1"/>
</dbReference>
<dbReference type="PROSITE" id="PS00455">
    <property type="entry name" value="AMP_BINDING"/>
    <property type="match status" value="1"/>
</dbReference>
<dbReference type="InterPro" id="IPR016181">
    <property type="entry name" value="Acyl_CoA_acyltransferase"/>
</dbReference>
<dbReference type="SUPFAM" id="SSF56801">
    <property type="entry name" value="Acetyl-CoA synthetase-like"/>
    <property type="match status" value="1"/>
</dbReference>
<feature type="region of interest" description="Disordered" evidence="5">
    <location>
        <begin position="1067"/>
        <end position="1120"/>
    </location>
</feature>
<dbReference type="InterPro" id="IPR000873">
    <property type="entry name" value="AMP-dep_synth/lig_dom"/>
</dbReference>
<feature type="compositionally biased region" description="Low complexity" evidence="5">
    <location>
        <begin position="2104"/>
        <end position="2117"/>
    </location>
</feature>
<keyword evidence="2" id="KW-0596">Phosphopantetheine</keyword>
<dbReference type="Pfam" id="PF00501">
    <property type="entry name" value="AMP-binding"/>
    <property type="match status" value="1"/>
</dbReference>
<dbReference type="GO" id="GO:0000287">
    <property type="term" value="F:magnesium ion binding"/>
    <property type="evidence" value="ECO:0007669"/>
    <property type="project" value="InterPro"/>
</dbReference>
<comment type="similarity">
    <text evidence="1">Belongs to the TPP enzyme family.</text>
</comment>
<evidence type="ECO:0000259" key="6">
    <source>
        <dbReference type="PROSITE" id="PS50075"/>
    </source>
</evidence>
<dbReference type="Gene3D" id="3.40.50.12780">
    <property type="entry name" value="N-terminal domain of ligase-like"/>
    <property type="match status" value="1"/>
</dbReference>
<dbReference type="InterPro" id="IPR009081">
    <property type="entry name" value="PP-bd_ACP"/>
</dbReference>
<dbReference type="Pfam" id="PF02776">
    <property type="entry name" value="TPP_enzyme_N"/>
    <property type="match status" value="1"/>
</dbReference>
<dbReference type="InterPro" id="IPR029035">
    <property type="entry name" value="DHS-like_NAD/FAD-binding_dom"/>
</dbReference>
<dbReference type="Gene3D" id="1.10.1200.10">
    <property type="entry name" value="ACP-like"/>
    <property type="match status" value="1"/>
</dbReference>
<dbReference type="InterPro" id="IPR036291">
    <property type="entry name" value="NAD(P)-bd_dom_sf"/>
</dbReference>
<protein>
    <recommendedName>
        <fullName evidence="6">Carrier domain-containing protein</fullName>
    </recommendedName>
</protein>
<dbReference type="PROSITE" id="PS50075">
    <property type="entry name" value="CARRIER"/>
    <property type="match status" value="1"/>
</dbReference>
<dbReference type="SMART" id="SM00822">
    <property type="entry name" value="PKS_KR"/>
    <property type="match status" value="1"/>
</dbReference>
<sequence>MRTGSELLALSLQSAGVAMTFGIPGVQNLSLYRALAATGTPATLVSNEQNAAAMAIGFREATQRGSQTPESTLTCVNLIGGPGITHALGGIAAAKWHQWPLLVLTAGVRQSGPRFQLHDVDNLAILSPVCKHTLRPKSIEEIPLTVYRAAALCCQAPQGPVAVEVPSDFLSGRGKVTWPSAEEIEKLTDRTHTEAGGALQGLGGQLESPLTPTPSDSSPPPGSVPHACSQLCSVLQRVILEHTDSSGQDAHLAVFSDAEALEGPLRASFQGLPASPCSLATSSLSGFEFAVPAAIGAGLAHKSGPGSPTGLGAKVGGAGDWGVPVAVAFTDRSTLPQTVVEMGVAREKRCRVLVFVMGDWGGQDGVSRCAAAAVGARFEDLGAREGLNGAGARELLLDVLTDPKETVCVFRMRTECPPPPLSRGRSLEGGREKAGTETTKDSFQFPPSAAEFLSETLHSVGFRDVIVGPHSAKTLCPDLFRLLHQGPLSLWESSTEQGASFAANGFTRSQRRRSSQGVPNEIPVLLLSASAVPQSLSGVGEALLDSAPALLVILDCPFSPQSPSFPVFECCLPLCKWPSMEDMREASISSAGELRTVLEEAARNVRTLPAAPVAVRVMRSFWTDSRWNNPPTAYPTRVPTGLPTSSQSLRLFPQQENSNGNTTDEPESLEVAVRALAKAERLLIYAGAGALHCTELLIAVAERTGAVVCSSWSGKGTFPESHPQWLWTGIGAALPEGVRDIAAKADACLFLGIRLSEVATSHYRMCVPLCTVHVDVDPKVLGAVLKVGHQVQAEAGLFLSRLLNTLHLHHAPLSSGFNSIGGGGGSSQSLTPSAGWRSELLQARQPAEKVLETEAAGTVGTSRVPPALIAAELQRQLPRDSVFITDSGNGTPLFVECLRLDSPGRFLCPSDYSSMGFSVPAAVGAACGPDCSTAVALVGDGAFLMTGFDVAAARKYALRVMVVVLRDRELGLMSALQRATGQDPFCTSCPEYCVEGIAKLGGVHYRHAATCEEFRSGVSWARQRLSRGEPVILEVAVDYSRHSFFTKGCLSVKEGIRVREGVYQNTKSSLHHPFPPVSPTQPQLPQLTHSHTISAHRPSASPPPPPPGLHGSNAGGSAASTMDPLRVLDQAAGLIAQAQGLLRAAPPPLSRGAAEGEGDNKAPHSFDVWGILERAYKMSPSKVAVKVHTQPEEQEGLPCTYRDFFHLSSSLALFLCSEGGVVPGDRVGLLLPNIPEALFCHFAAAAVRVVVLNLNTRLAMSEYLHIIRLARPRWILAPPSRASELEEIYRRLASEGVVELQGIIWVGDAGGRRQGRTIMECEVPECAHRGVLANVRHLTFSSAVALGSSLLTTGGRTRLPLPVSNAGDAGFQLYFTSGTTGVPKGVLLSHRAVWLHALAAAAEFNIGPADVWGHFAPLYHVVDAFALFAITWVGGVHVMLPTYSVHSLLECIQRQSVTITNLGSTMMLQVASLPSSTLEGFSLDCVRMISCGGSPLPPEALRTAIKTFRKAVVFCSYGMTECCGKISFSLPSRDILQLQEDEQWPFISSSGRPFLLMDVRVMDEEGKEVPEDSSTVGDVLIKGETLFSGYWQNSEATAECFTPDGYFRTGDVAVRHQFGYITVVDRRKDMILVGGENVFSAEVERVLLTDPAVGAAAVVGSPDPLLGQRVVAFVERRSDQREGEKEDEAAVVSRLRRLCRRELAEYKVPSRILFCQMPRTGSGKIIKKQLRERLSTDYQQGRSSSGGGPAADTKGEITRVDASRNACPELYCVEWVCQPLSVQSTAADMGEEGAETSPGKCSGAESEAQSGAVKLCLLGVRGDEPCAHWIERLCEANDRELQLPVCCLEWGGTEASSSCEWNAEGQEGGGVSGGDAAEGPEDVLEIRRVVESLDAAGTFQLIVCAWPLAGGRHCLRRCFGLLSALSAENSPFQGSVVFLTSSTTTPCPSYHLTGDTAALVGMLRSLNSEWALELGRHRRARMLLIGWAPPDSPMQVDIDRRGGSLESDAAFHQRVWAEMKATVVAGMGGQILPRGRPSDSPRTAAESDEEAWVGGQEETVFLHACRNERMVQRLAPLKASSRQPEPYVLAESVKAPRANGETPGSSGDQHCQSDSCSSDLRWTAEPEAWTLVTGGLGGLGRLLLLYLVEKCGVRKVVVLSRSADGEKGQELKRELCSAGAVELRLIRGDVSKASDVSRAFDACGSSLRAVFHLAGVLDDGFMRQQSWKRFARVLQAKATGAAILDAESRVRRSALDAFVLFSSVFSLIGFPQLTHYAAANAFLDGLAARRRREGLPGLSVNWGPVAEDGMAHRLGAQWRRWYEDLGFCFVPFSSGLERLVTLLAAQQHQQQQREISGEGGHCDHHIPPPSVGIFSVDWQQVARAGAKSRTAFLLKPGTLYADLVSGAHAPPAVQENGSANGRGGGATDGSEADSLQEVIRGILCEVTSAEVLATPENLTADFTSLGLSSLSSLEFSQRISDTLKVRVEPSDFLEHNSIEKLCRFFQRGGGGYAGKDGETGGRDRQSPSAGGKFLPPSSLRVQPNLIRLRQYRHDETAWAMCQRFIDSSWRAGPGHPLTNRVLFDWQYRVRGEFYPGLPQPVPPMALLATRAIAQQPLGAGARTDPVSSPDVPLPGEQMLGFCGCTPIGFRWGEQVFGGGEVSMLFVAREVDGMGLGVRMLDETIAASRAGLVGFNLNDQSGALYALRGAVFQKEVPRFIAPLTADYAFICEGTETVNLQSLLALSGGRPSQKEEGSGSPLTAEPVCVGGTGCSEKVAERVGAMLGDFWRQRVAKHVGLSIDRSEDWWRWRYLETVGDFEYAVFGSAERGFVVCRLEEMRNAELLVKAEEPEGGSRGQMQQVPRGQLKALRLLECLPANAAAWKGEADAEFVEVLRASFRWGISQGAVVADFWCTSRRLEPALSGAGMLLQSDSHRLPNFLGDLKVKRGPLNAVLLLKGPLQSVWERMGGGGAGGGGANLPDFDWDATYFTKSTGDSDRPTVSR</sequence>
<feature type="compositionally biased region" description="Low complexity" evidence="5">
    <location>
        <begin position="205"/>
        <end position="216"/>
    </location>
</feature>
<evidence type="ECO:0000256" key="3">
    <source>
        <dbReference type="ARBA" id="ARBA00022553"/>
    </source>
</evidence>
<dbReference type="SMART" id="SM00823">
    <property type="entry name" value="PKS_PP"/>
    <property type="match status" value="1"/>
</dbReference>
<dbReference type="InterPro" id="IPR012001">
    <property type="entry name" value="Thiamin_PyroP_enz_TPP-bd_dom"/>
</dbReference>
<proteinExistence type="inferred from homology"/>
<dbReference type="Gene3D" id="3.30.300.30">
    <property type="match status" value="1"/>
</dbReference>
<keyword evidence="3" id="KW-0597">Phosphoprotein</keyword>
<dbReference type="GO" id="GO:0031956">
    <property type="term" value="F:medium-chain fatty acid-CoA ligase activity"/>
    <property type="evidence" value="ECO:0007669"/>
    <property type="project" value="TreeGrafter"/>
</dbReference>
<feature type="region of interest" description="Disordered" evidence="5">
    <location>
        <begin position="1859"/>
        <end position="1878"/>
    </location>
</feature>
<dbReference type="Pfam" id="PF00205">
    <property type="entry name" value="TPP_enzyme_M"/>
    <property type="match status" value="1"/>
</dbReference>
<dbReference type="SUPFAM" id="SSF52518">
    <property type="entry name" value="Thiamin diphosphate-binding fold (THDP-binding)"/>
    <property type="match status" value="2"/>
</dbReference>